<dbReference type="AlphaFoldDB" id="A0A4U1ESN6"/>
<organism evidence="1 2">
    <name type="scientific">Monodon monoceros</name>
    <name type="common">Narwhal</name>
    <name type="synonym">Ceratodon monodon</name>
    <dbReference type="NCBI Taxonomy" id="40151"/>
    <lineage>
        <taxon>Eukaryota</taxon>
        <taxon>Metazoa</taxon>
        <taxon>Chordata</taxon>
        <taxon>Craniata</taxon>
        <taxon>Vertebrata</taxon>
        <taxon>Euteleostomi</taxon>
        <taxon>Mammalia</taxon>
        <taxon>Eutheria</taxon>
        <taxon>Laurasiatheria</taxon>
        <taxon>Artiodactyla</taxon>
        <taxon>Whippomorpha</taxon>
        <taxon>Cetacea</taxon>
        <taxon>Odontoceti</taxon>
        <taxon>Monodontidae</taxon>
        <taxon>Monodon</taxon>
    </lineage>
</organism>
<protein>
    <submittedName>
        <fullName evidence="1">Uncharacterized protein</fullName>
    </submittedName>
</protein>
<feature type="non-terminal residue" evidence="1">
    <location>
        <position position="50"/>
    </location>
</feature>
<dbReference type="EMBL" id="RWIC01000898">
    <property type="protein sequence ID" value="TKC39217.1"/>
    <property type="molecule type" value="Genomic_DNA"/>
</dbReference>
<evidence type="ECO:0000313" key="1">
    <source>
        <dbReference type="EMBL" id="TKC39217.1"/>
    </source>
</evidence>
<name>A0A4U1ESN6_MONMO</name>
<gene>
    <name evidence="1" type="ORF">EI555_007804</name>
</gene>
<reference evidence="2" key="1">
    <citation type="journal article" date="2019" name="IScience">
        <title>Narwhal Genome Reveals Long-Term Low Genetic Diversity despite Current Large Abundance Size.</title>
        <authorList>
            <person name="Westbury M.V."/>
            <person name="Petersen B."/>
            <person name="Garde E."/>
            <person name="Heide-Jorgensen M.P."/>
            <person name="Lorenzen E.D."/>
        </authorList>
    </citation>
    <scope>NUCLEOTIDE SEQUENCE [LARGE SCALE GENOMIC DNA]</scope>
</reference>
<sequence>MGDPSKQDILTIFRRLRSVPTNKMRAEGKVRERPPTLQELRAVQEGAHSL</sequence>
<comment type="caution">
    <text evidence="1">The sequence shown here is derived from an EMBL/GenBank/DDBJ whole genome shotgun (WGS) entry which is preliminary data.</text>
</comment>
<dbReference type="Proteomes" id="UP000308365">
    <property type="component" value="Unassembled WGS sequence"/>
</dbReference>
<proteinExistence type="predicted"/>
<evidence type="ECO:0000313" key="2">
    <source>
        <dbReference type="Proteomes" id="UP000308365"/>
    </source>
</evidence>
<accession>A0A4U1ESN6</accession>